<feature type="compositionally biased region" description="Polar residues" evidence="1">
    <location>
        <begin position="17"/>
        <end position="33"/>
    </location>
</feature>
<dbReference type="AlphaFoldDB" id="A0A914WMW0"/>
<feature type="region of interest" description="Disordered" evidence="1">
    <location>
        <begin position="17"/>
        <end position="61"/>
    </location>
</feature>
<dbReference type="Proteomes" id="UP000887566">
    <property type="component" value="Unplaced"/>
</dbReference>
<organism evidence="2 3">
    <name type="scientific">Plectus sambesii</name>
    <dbReference type="NCBI Taxonomy" id="2011161"/>
    <lineage>
        <taxon>Eukaryota</taxon>
        <taxon>Metazoa</taxon>
        <taxon>Ecdysozoa</taxon>
        <taxon>Nematoda</taxon>
        <taxon>Chromadorea</taxon>
        <taxon>Plectida</taxon>
        <taxon>Plectina</taxon>
        <taxon>Plectoidea</taxon>
        <taxon>Plectidae</taxon>
        <taxon>Plectus</taxon>
    </lineage>
</organism>
<keyword evidence="2" id="KW-1185">Reference proteome</keyword>
<name>A0A914WMW0_9BILA</name>
<proteinExistence type="predicted"/>
<accession>A0A914WMW0</accession>
<dbReference type="WBParaSite" id="PSAMB.scaffold476size49999.g6402.t1">
    <property type="protein sequence ID" value="PSAMB.scaffold476size49999.g6402.t1"/>
    <property type="gene ID" value="PSAMB.scaffold476size49999.g6402"/>
</dbReference>
<feature type="compositionally biased region" description="Acidic residues" evidence="1">
    <location>
        <begin position="41"/>
        <end position="55"/>
    </location>
</feature>
<reference evidence="3" key="1">
    <citation type="submission" date="2022-11" db="UniProtKB">
        <authorList>
            <consortium name="WormBaseParasite"/>
        </authorList>
    </citation>
    <scope>IDENTIFICATION</scope>
</reference>
<sequence>MDILFCEQCASFSRISGTAGSSNLPHQHQTDSLPSARAQEVELEGNQELSDEDSNPDVLIKSASKPWTYERRFDSDSDCDY</sequence>
<evidence type="ECO:0000313" key="2">
    <source>
        <dbReference type="Proteomes" id="UP000887566"/>
    </source>
</evidence>
<evidence type="ECO:0000313" key="3">
    <source>
        <dbReference type="WBParaSite" id="PSAMB.scaffold476size49999.g6402.t1"/>
    </source>
</evidence>
<evidence type="ECO:0000256" key="1">
    <source>
        <dbReference type="SAM" id="MobiDB-lite"/>
    </source>
</evidence>
<protein>
    <submittedName>
        <fullName evidence="3">Uncharacterized protein</fullName>
    </submittedName>
</protein>